<organism evidence="10 11">
    <name type="scientific">Symbiodinium microadriaticum</name>
    <name type="common">Dinoflagellate</name>
    <name type="synonym">Zooxanthella microadriatica</name>
    <dbReference type="NCBI Taxonomy" id="2951"/>
    <lineage>
        <taxon>Eukaryota</taxon>
        <taxon>Sar</taxon>
        <taxon>Alveolata</taxon>
        <taxon>Dinophyceae</taxon>
        <taxon>Suessiales</taxon>
        <taxon>Symbiodiniaceae</taxon>
        <taxon>Symbiodinium</taxon>
    </lineage>
</organism>
<name>A0A1Q9DGB2_SYMMI</name>
<dbReference type="Gene3D" id="2.60.120.10">
    <property type="entry name" value="Jelly Rolls"/>
    <property type="match status" value="1"/>
</dbReference>
<dbReference type="InterPro" id="IPR005821">
    <property type="entry name" value="Ion_trans_dom"/>
</dbReference>
<evidence type="ECO:0000256" key="5">
    <source>
        <dbReference type="ARBA" id="ARBA00023065"/>
    </source>
</evidence>
<evidence type="ECO:0000256" key="7">
    <source>
        <dbReference type="SAM" id="MobiDB-lite"/>
    </source>
</evidence>
<evidence type="ECO:0000256" key="1">
    <source>
        <dbReference type="ARBA" id="ARBA00004141"/>
    </source>
</evidence>
<dbReference type="OMA" id="AFEYGYI"/>
<proteinExistence type="predicted"/>
<keyword evidence="6 8" id="KW-0472">Membrane</keyword>
<evidence type="ECO:0000256" key="4">
    <source>
        <dbReference type="ARBA" id="ARBA00022989"/>
    </source>
</evidence>
<feature type="transmembrane region" description="Helical" evidence="8">
    <location>
        <begin position="351"/>
        <end position="369"/>
    </location>
</feature>
<dbReference type="SUPFAM" id="SSF81324">
    <property type="entry name" value="Voltage-gated potassium channels"/>
    <property type="match status" value="1"/>
</dbReference>
<dbReference type="GO" id="GO:0005249">
    <property type="term" value="F:voltage-gated potassium channel activity"/>
    <property type="evidence" value="ECO:0007669"/>
    <property type="project" value="TreeGrafter"/>
</dbReference>
<reference evidence="10 11" key="1">
    <citation type="submission" date="2016-02" db="EMBL/GenBank/DDBJ databases">
        <title>Genome analysis of coral dinoflagellate symbionts highlights evolutionary adaptations to a symbiotic lifestyle.</title>
        <authorList>
            <person name="Aranda M."/>
            <person name="Li Y."/>
            <person name="Liew Y.J."/>
            <person name="Baumgarten S."/>
            <person name="Simakov O."/>
            <person name="Wilson M."/>
            <person name="Piel J."/>
            <person name="Ashoor H."/>
            <person name="Bougouffa S."/>
            <person name="Bajic V.B."/>
            <person name="Ryu T."/>
            <person name="Ravasi T."/>
            <person name="Bayer T."/>
            <person name="Micklem G."/>
            <person name="Kim H."/>
            <person name="Bhak J."/>
            <person name="Lajeunesse T.C."/>
            <person name="Voolstra C.R."/>
        </authorList>
    </citation>
    <scope>NUCLEOTIDE SEQUENCE [LARGE SCALE GENOMIC DNA]</scope>
    <source>
        <strain evidence="10 11">CCMP2467</strain>
    </source>
</reference>
<dbReference type="PANTHER" id="PTHR45689">
    <property type="entry name" value="I[[H]] CHANNEL, ISOFORM E"/>
    <property type="match status" value="1"/>
</dbReference>
<dbReference type="EMBL" id="LSRX01000552">
    <property type="protein sequence ID" value="OLP94221.1"/>
    <property type="molecule type" value="Genomic_DNA"/>
</dbReference>
<keyword evidence="5" id="KW-0406">Ion transport</keyword>
<feature type="region of interest" description="Disordered" evidence="7">
    <location>
        <begin position="697"/>
        <end position="731"/>
    </location>
</feature>
<evidence type="ECO:0000259" key="9">
    <source>
        <dbReference type="PROSITE" id="PS50042"/>
    </source>
</evidence>
<comment type="subcellular location">
    <subcellularLocation>
        <location evidence="1">Membrane</location>
        <topology evidence="1">Multi-pass membrane protein</topology>
    </subcellularLocation>
</comment>
<feature type="transmembrane region" description="Helical" evidence="8">
    <location>
        <begin position="430"/>
        <end position="452"/>
    </location>
</feature>
<keyword evidence="11" id="KW-1185">Reference proteome</keyword>
<feature type="transmembrane region" description="Helical" evidence="8">
    <location>
        <begin position="273"/>
        <end position="293"/>
    </location>
</feature>
<evidence type="ECO:0000313" key="11">
    <source>
        <dbReference type="Proteomes" id="UP000186817"/>
    </source>
</evidence>
<feature type="transmembrane region" description="Helical" evidence="8">
    <location>
        <begin position="227"/>
        <end position="253"/>
    </location>
</feature>
<dbReference type="Gene3D" id="1.10.287.70">
    <property type="match status" value="1"/>
</dbReference>
<dbReference type="OrthoDB" id="423278at2759"/>
<dbReference type="GO" id="GO:0098855">
    <property type="term" value="C:HCN channel complex"/>
    <property type="evidence" value="ECO:0007669"/>
    <property type="project" value="TreeGrafter"/>
</dbReference>
<gene>
    <name evidence="10" type="primary">KCNH6</name>
    <name evidence="10" type="ORF">AK812_SmicGene23795</name>
</gene>
<keyword evidence="2" id="KW-0813">Transport</keyword>
<evidence type="ECO:0000256" key="8">
    <source>
        <dbReference type="SAM" id="Phobius"/>
    </source>
</evidence>
<dbReference type="PROSITE" id="PS50042">
    <property type="entry name" value="CNMP_BINDING_3"/>
    <property type="match status" value="1"/>
</dbReference>
<keyword evidence="4 8" id="KW-1133">Transmembrane helix</keyword>
<accession>A0A1Q9DGB2</accession>
<evidence type="ECO:0000256" key="2">
    <source>
        <dbReference type="ARBA" id="ARBA00022448"/>
    </source>
</evidence>
<dbReference type="AlphaFoldDB" id="A0A1Q9DGB2"/>
<protein>
    <submittedName>
        <fullName evidence="10">Potassium voltage-gated channel subfamily H member 6</fullName>
    </submittedName>
</protein>
<evidence type="ECO:0000256" key="3">
    <source>
        <dbReference type="ARBA" id="ARBA00022692"/>
    </source>
</evidence>
<dbReference type="Proteomes" id="UP000186817">
    <property type="component" value="Unassembled WGS sequence"/>
</dbReference>
<dbReference type="GO" id="GO:0035725">
    <property type="term" value="P:sodium ion transmembrane transport"/>
    <property type="evidence" value="ECO:0007669"/>
    <property type="project" value="TreeGrafter"/>
</dbReference>
<comment type="caution">
    <text evidence="10">The sequence shown here is derived from an EMBL/GenBank/DDBJ whole genome shotgun (WGS) entry which is preliminary data.</text>
</comment>
<sequence>MGSKSGCGTVPEGMAESSGFSVQIDRLLRALESEILAAHEKEVTAANEEPVQPPPSETATDRVKLPLPPAFAECSETADPSTVHPKPGESESAATSSNHTPIKRYAPNLKLTLSEGSLAEEEIQGFGGSLPRQFHLWSTYTRAHDFAIHMRDDGEEEDMALSAGVDEFARELEQEKKIRSQAKTPRWVLSPNSPKRICWDLLGVIVLLYDLIMIPLYTAFPLQDNIFLSMMTGITLAFWSLDILACFCVGYYAKDGTLVVSLARIAKQYLLSWFPLDVVIVSIDWIIVLALVTEEEGKSAGLMRAGKMLRALRVLRTLRLLRLAKLRQLLNKLQDQVDSEHISVLLDIVKLLILIIFINHFIACAWYLVGCNPPNNESSWLVAEFSVISCDDPVDDLLLYKYTTAMHWSLTQFTPASMGVQPQNTIERSFAIGVLLFALLVFSSFVASLTGATTSLRKMTGRHSSQLWLLRKFLRQRGISLDLQVRINRYINVVLTNTQRYVQYSDVELFGHLSGPLHNELQTELNKPRLLIHPFFVNMLDKFEALMRKVCCSVPVEMALSRGDVLFNGGEEAQHMYFLCSGEGDYWHVESKTFHSLGAEQWFCEAVLWTPWVHQGRVRAKSETELISLSSLKFRDVLSEYPKHMSFMRMYGLVFLSQLQDWYEVSQRLTDLDMDVSVSATTTDFLQLELADVESEAPSLRDDQKSTVSGSSSFWPARSASHQTVVPSPQARYRRAKSKQLLKMSESDILETQSDHGPGFLTV</sequence>
<dbReference type="SUPFAM" id="SSF51206">
    <property type="entry name" value="cAMP-binding domain-like"/>
    <property type="match status" value="1"/>
</dbReference>
<dbReference type="Pfam" id="PF00520">
    <property type="entry name" value="Ion_trans"/>
    <property type="match status" value="1"/>
</dbReference>
<dbReference type="InterPro" id="IPR051413">
    <property type="entry name" value="K/Na_HCN_channel"/>
</dbReference>
<dbReference type="CDD" id="cd00038">
    <property type="entry name" value="CAP_ED"/>
    <property type="match status" value="1"/>
</dbReference>
<evidence type="ECO:0000256" key="6">
    <source>
        <dbReference type="ARBA" id="ARBA00023136"/>
    </source>
</evidence>
<feature type="transmembrane region" description="Helical" evidence="8">
    <location>
        <begin position="201"/>
        <end position="220"/>
    </location>
</feature>
<dbReference type="Pfam" id="PF00027">
    <property type="entry name" value="cNMP_binding"/>
    <property type="match status" value="1"/>
</dbReference>
<feature type="domain" description="Cyclic nucleotide-binding" evidence="9">
    <location>
        <begin position="563"/>
        <end position="638"/>
    </location>
</feature>
<dbReference type="GO" id="GO:0003254">
    <property type="term" value="P:regulation of membrane depolarization"/>
    <property type="evidence" value="ECO:0007669"/>
    <property type="project" value="TreeGrafter"/>
</dbReference>
<evidence type="ECO:0000313" key="10">
    <source>
        <dbReference type="EMBL" id="OLP94221.1"/>
    </source>
</evidence>
<keyword evidence="3 8" id="KW-0812">Transmembrane</keyword>
<dbReference type="InterPro" id="IPR014710">
    <property type="entry name" value="RmlC-like_jellyroll"/>
</dbReference>
<dbReference type="PANTHER" id="PTHR45689:SF5">
    <property type="entry name" value="I[[H]] CHANNEL, ISOFORM E"/>
    <property type="match status" value="1"/>
</dbReference>
<dbReference type="InterPro" id="IPR018490">
    <property type="entry name" value="cNMP-bd_dom_sf"/>
</dbReference>
<dbReference type="InterPro" id="IPR000595">
    <property type="entry name" value="cNMP-bd_dom"/>
</dbReference>
<feature type="compositionally biased region" description="Polar residues" evidence="7">
    <location>
        <begin position="706"/>
        <end position="727"/>
    </location>
</feature>
<feature type="region of interest" description="Disordered" evidence="7">
    <location>
        <begin position="40"/>
        <end position="101"/>
    </location>
</feature>